<comment type="caution">
    <text evidence="1">The sequence shown here is derived from an EMBL/GenBank/DDBJ whole genome shotgun (WGS) entry which is preliminary data.</text>
</comment>
<organism evidence="1 2">
    <name type="scientific">Araneus ventricosus</name>
    <name type="common">Orbweaver spider</name>
    <name type="synonym">Epeira ventricosa</name>
    <dbReference type="NCBI Taxonomy" id="182803"/>
    <lineage>
        <taxon>Eukaryota</taxon>
        <taxon>Metazoa</taxon>
        <taxon>Ecdysozoa</taxon>
        <taxon>Arthropoda</taxon>
        <taxon>Chelicerata</taxon>
        <taxon>Arachnida</taxon>
        <taxon>Araneae</taxon>
        <taxon>Araneomorphae</taxon>
        <taxon>Entelegynae</taxon>
        <taxon>Araneoidea</taxon>
        <taxon>Araneidae</taxon>
        <taxon>Araneus</taxon>
    </lineage>
</organism>
<protein>
    <submittedName>
        <fullName evidence="1">Uncharacterized protein</fullName>
    </submittedName>
</protein>
<dbReference type="OrthoDB" id="6614514at2759"/>
<gene>
    <name evidence="1" type="ORF">AVEN_167356_1</name>
</gene>
<dbReference type="PANTHER" id="PTHR45749">
    <property type="match status" value="1"/>
</dbReference>
<dbReference type="PANTHER" id="PTHR45749:SF37">
    <property type="entry name" value="OS05G0311600 PROTEIN"/>
    <property type="match status" value="1"/>
</dbReference>
<name>A0A4Y2QIB3_ARAVE</name>
<reference evidence="1 2" key="1">
    <citation type="journal article" date="2019" name="Sci. Rep.">
        <title>Orb-weaving spider Araneus ventricosus genome elucidates the spidroin gene catalogue.</title>
        <authorList>
            <person name="Kono N."/>
            <person name="Nakamura H."/>
            <person name="Ohtoshi R."/>
            <person name="Moran D.A.P."/>
            <person name="Shinohara A."/>
            <person name="Yoshida Y."/>
            <person name="Fujiwara M."/>
            <person name="Mori M."/>
            <person name="Tomita M."/>
            <person name="Arakawa K."/>
        </authorList>
    </citation>
    <scope>NUCLEOTIDE SEQUENCE [LARGE SCALE GENOMIC DNA]</scope>
</reference>
<sequence length="139" mass="15459">MQAADYFAILADETTYLSKNEQLSIAVSYLYDENIHEEFLCIEELETLDADGLSSKIINVMKDRVNFQNCIGQAYDGASVVSGKHAGVNAVIKDPVGSLANCIHCFNYRLKLGSSWRCYVNSKRKGLLIIIALCICKLQ</sequence>
<proteinExistence type="predicted"/>
<dbReference type="Proteomes" id="UP000499080">
    <property type="component" value="Unassembled WGS sequence"/>
</dbReference>
<accession>A0A4Y2QIB3</accession>
<dbReference type="EMBL" id="BGPR01013962">
    <property type="protein sequence ID" value="GBN63043.1"/>
    <property type="molecule type" value="Genomic_DNA"/>
</dbReference>
<evidence type="ECO:0000313" key="1">
    <source>
        <dbReference type="EMBL" id="GBN63043.1"/>
    </source>
</evidence>
<dbReference type="AlphaFoldDB" id="A0A4Y2QIB3"/>
<keyword evidence="2" id="KW-1185">Reference proteome</keyword>
<evidence type="ECO:0000313" key="2">
    <source>
        <dbReference type="Proteomes" id="UP000499080"/>
    </source>
</evidence>